<feature type="compositionally biased region" description="Basic residues" evidence="7">
    <location>
        <begin position="1201"/>
        <end position="1211"/>
    </location>
</feature>
<dbReference type="Proteomes" id="UP001295423">
    <property type="component" value="Unassembled WGS sequence"/>
</dbReference>
<dbReference type="Pfam" id="PF00233">
    <property type="entry name" value="PDEase_I"/>
    <property type="match status" value="1"/>
</dbReference>
<keyword evidence="6" id="KW-0456">Lyase</keyword>
<sequence length="1211" mass="136175">MSYASSDSSLDDSKSLSGASSTMYSTSPSFAVDEDDTFIDSSKASTRRRQGRQESQALLDFFARDRKVAWLRRLIYLAILLLGLGVALLVYFAIENEEKQAFENHFQEDATQVLQSFTLTIDLAFGALNTFALNIASFARATNQTWPNVTVPDFGAKAETTRALSKALYLGLYMNVQAEERNQWEAYTAENGRTWVQESLEFQKRQNLVQDQLANVGVSSMEDVMFWDVIFDYDEYEKPEEQWGEGGTNLTGPYLPFWQNSPMIPVEPPYNWDLYSWPGTGEVPQIFKDHNPIFSETYLIAEEHEAEVLEEIKASEPFHEAYIQTGEEALAPIFDLYYPIIPEMADWVQVPFDNGEYIPSDHRVGAIIVAASYWRDWIKGILPEGRDGVIITWTSPCAPSFTYQIDGPDVIYLGVGEGHEDKFSHMNVKATYKDLTSNAFNTQIYTGIPLSSDPICPFTLNLYPSTLMEEKFRSGRPLLFSILTIGLFMVAALALYAYDYHVEQRKRNLVETAEKTDAIVSNMLPANVRDILYHNVVDDESISNNDDDKGVHSMFKGSVIAELYPSATIVFADISRFTAWSSTREPTQVFHLLETVYASWDKIAYRYDVTKIETVGDCYVAVSGIPAAQEGHALAAARFARDIIAEWSDLATKLEVSLGPDTADLKVRIGIHSGQVTAGVLRGTMARYQLFGDTVNTCSRIQTSSDPGRIHVSTAAAELLLAKGKASWLRKRKGTVRLRGKGDVETYWLALKTTRRVVNGKRTSSESLGQMIMIEEHDGDIEEDTKSDSELEDWDNFGDLDEADASGDKVKRLVDWNANLLADLIKQILSARDLSLASDPTILTAREKTIGHGGTVLEEFKDIIEVSPGDAVDSEGSKDRNITQFDEIAIDQLRDFLSQVASMYQSNHFHNFEHASHVTSSVRKLLSRIVMVGNEIKDRSGHSYGITSDPLTQFVVVLSAVIHDCDHPGVPNATLVSENTDAAILYNGKSVAEQKSVDLCWGLLMEPSFAKLRSCIYHNEAELLRFRQLLVNIVMATDIADKELGALRKARWKVAFAEDSPDGTTAMADKNRKATIVLEHLIQASDVCHTMQHWHIFRKWNERLFFEMYLAYKQGRSLVDPRENWYESEIGFFNFYVIPLAKKLETCGVFGVSSHEYLEYATANKEQWILEGKACLEEYQKKFESEIGDGGDTSATNKKLHEMKKGKKEEV</sequence>
<evidence type="ECO:0000256" key="4">
    <source>
        <dbReference type="ARBA" id="ARBA00022989"/>
    </source>
</evidence>
<evidence type="ECO:0000259" key="10">
    <source>
        <dbReference type="PROSITE" id="PS51845"/>
    </source>
</evidence>
<protein>
    <recommendedName>
        <fullName evidence="13">Phosphodiesterase</fullName>
    </recommendedName>
</protein>
<feature type="transmembrane region" description="Helical" evidence="8">
    <location>
        <begin position="478"/>
        <end position="498"/>
    </location>
</feature>
<dbReference type="InterPro" id="IPR029787">
    <property type="entry name" value="Nucleotide_cyclase"/>
</dbReference>
<feature type="domain" description="PDEase" evidence="10">
    <location>
        <begin position="830"/>
        <end position="1040"/>
    </location>
</feature>
<dbReference type="PROSITE" id="PS50125">
    <property type="entry name" value="GUANYLATE_CYCLASE_2"/>
    <property type="match status" value="1"/>
</dbReference>
<feature type="transmembrane region" description="Helical" evidence="8">
    <location>
        <begin position="114"/>
        <end position="136"/>
    </location>
</feature>
<evidence type="ECO:0000256" key="3">
    <source>
        <dbReference type="ARBA" id="ARBA00022741"/>
    </source>
</evidence>
<evidence type="ECO:0000313" key="12">
    <source>
        <dbReference type="Proteomes" id="UP001295423"/>
    </source>
</evidence>
<dbReference type="GO" id="GO:0001653">
    <property type="term" value="F:peptide receptor activity"/>
    <property type="evidence" value="ECO:0007669"/>
    <property type="project" value="TreeGrafter"/>
</dbReference>
<dbReference type="PROSITE" id="PS51845">
    <property type="entry name" value="PDEASE_I_2"/>
    <property type="match status" value="1"/>
</dbReference>
<dbReference type="InterPro" id="IPR050401">
    <property type="entry name" value="Cyclic_nucleotide_synthase"/>
</dbReference>
<feature type="domain" description="Guanylate cyclase" evidence="9">
    <location>
        <begin position="568"/>
        <end position="702"/>
    </location>
</feature>
<dbReference type="SMART" id="SM00471">
    <property type="entry name" value="HDc"/>
    <property type="match status" value="1"/>
</dbReference>
<evidence type="ECO:0000256" key="2">
    <source>
        <dbReference type="ARBA" id="ARBA00022692"/>
    </source>
</evidence>
<proteinExistence type="predicted"/>
<gene>
    <name evidence="11" type="ORF">CYCCA115_LOCUS20461</name>
</gene>
<dbReference type="InterPro" id="IPR001054">
    <property type="entry name" value="A/G_cyclase"/>
</dbReference>
<evidence type="ECO:0000256" key="8">
    <source>
        <dbReference type="SAM" id="Phobius"/>
    </source>
</evidence>
<reference evidence="11" key="1">
    <citation type="submission" date="2023-08" db="EMBL/GenBank/DDBJ databases">
        <authorList>
            <person name="Audoor S."/>
            <person name="Bilcke G."/>
        </authorList>
    </citation>
    <scope>NUCLEOTIDE SEQUENCE</scope>
</reference>
<keyword evidence="12" id="KW-1185">Reference proteome</keyword>
<dbReference type="InterPro" id="IPR036971">
    <property type="entry name" value="PDEase_catalytic_dom_sf"/>
</dbReference>
<dbReference type="SUPFAM" id="SSF109604">
    <property type="entry name" value="HD-domain/PDEase-like"/>
    <property type="match status" value="1"/>
</dbReference>
<keyword evidence="5 8" id="KW-0472">Membrane</keyword>
<evidence type="ECO:0000259" key="9">
    <source>
        <dbReference type="PROSITE" id="PS50125"/>
    </source>
</evidence>
<dbReference type="SUPFAM" id="SSF55073">
    <property type="entry name" value="Nucleotide cyclase"/>
    <property type="match status" value="1"/>
</dbReference>
<feature type="region of interest" description="Disordered" evidence="7">
    <location>
        <begin position="1"/>
        <end position="33"/>
    </location>
</feature>
<accession>A0AAD2G5T1</accession>
<feature type="transmembrane region" description="Helical" evidence="8">
    <location>
        <begin position="74"/>
        <end position="94"/>
    </location>
</feature>
<comment type="subcellular location">
    <subcellularLocation>
        <location evidence="1">Membrane</location>
    </subcellularLocation>
</comment>
<dbReference type="GO" id="GO:0007168">
    <property type="term" value="P:receptor guanylyl cyclase signaling pathway"/>
    <property type="evidence" value="ECO:0007669"/>
    <property type="project" value="TreeGrafter"/>
</dbReference>
<comment type="caution">
    <text evidence="11">The sequence shown here is derived from an EMBL/GenBank/DDBJ whole genome shotgun (WGS) entry which is preliminary data.</text>
</comment>
<evidence type="ECO:0008006" key="13">
    <source>
        <dbReference type="Google" id="ProtNLM"/>
    </source>
</evidence>
<organism evidence="11 12">
    <name type="scientific">Cylindrotheca closterium</name>
    <dbReference type="NCBI Taxonomy" id="2856"/>
    <lineage>
        <taxon>Eukaryota</taxon>
        <taxon>Sar</taxon>
        <taxon>Stramenopiles</taxon>
        <taxon>Ochrophyta</taxon>
        <taxon>Bacillariophyta</taxon>
        <taxon>Bacillariophyceae</taxon>
        <taxon>Bacillariophycidae</taxon>
        <taxon>Bacillariales</taxon>
        <taxon>Bacillariaceae</taxon>
        <taxon>Cylindrotheca</taxon>
    </lineage>
</organism>
<keyword evidence="2 8" id="KW-0812">Transmembrane</keyword>
<dbReference type="GO" id="GO:0000166">
    <property type="term" value="F:nucleotide binding"/>
    <property type="evidence" value="ECO:0007669"/>
    <property type="project" value="UniProtKB-KW"/>
</dbReference>
<dbReference type="GO" id="GO:0035556">
    <property type="term" value="P:intracellular signal transduction"/>
    <property type="evidence" value="ECO:0007669"/>
    <property type="project" value="InterPro"/>
</dbReference>
<dbReference type="CDD" id="cd07302">
    <property type="entry name" value="CHD"/>
    <property type="match status" value="1"/>
</dbReference>
<dbReference type="InterPro" id="IPR003607">
    <property type="entry name" value="HD/PDEase_dom"/>
</dbReference>
<dbReference type="Gene3D" id="3.30.70.1230">
    <property type="entry name" value="Nucleotide cyclase"/>
    <property type="match status" value="1"/>
</dbReference>
<dbReference type="InterPro" id="IPR002073">
    <property type="entry name" value="PDEase_catalytic_dom"/>
</dbReference>
<dbReference type="PANTHER" id="PTHR11920:SF335">
    <property type="entry name" value="GUANYLATE CYCLASE"/>
    <property type="match status" value="1"/>
</dbReference>
<evidence type="ECO:0000256" key="1">
    <source>
        <dbReference type="ARBA" id="ARBA00004370"/>
    </source>
</evidence>
<dbReference type="GO" id="GO:0004383">
    <property type="term" value="F:guanylate cyclase activity"/>
    <property type="evidence" value="ECO:0007669"/>
    <property type="project" value="TreeGrafter"/>
</dbReference>
<dbReference type="EMBL" id="CAKOGP040002169">
    <property type="protein sequence ID" value="CAJ1964078.1"/>
    <property type="molecule type" value="Genomic_DNA"/>
</dbReference>
<dbReference type="Pfam" id="PF00211">
    <property type="entry name" value="Guanylate_cyc"/>
    <property type="match status" value="1"/>
</dbReference>
<evidence type="ECO:0000256" key="7">
    <source>
        <dbReference type="SAM" id="MobiDB-lite"/>
    </source>
</evidence>
<dbReference type="Gene3D" id="1.10.1300.10">
    <property type="entry name" value="3'5'-cyclic nucleotide phosphodiesterase, catalytic domain"/>
    <property type="match status" value="1"/>
</dbReference>
<dbReference type="AlphaFoldDB" id="A0AAD2G5T1"/>
<dbReference type="GO" id="GO:0004114">
    <property type="term" value="F:3',5'-cyclic-nucleotide phosphodiesterase activity"/>
    <property type="evidence" value="ECO:0007669"/>
    <property type="project" value="InterPro"/>
</dbReference>
<evidence type="ECO:0000256" key="5">
    <source>
        <dbReference type="ARBA" id="ARBA00023136"/>
    </source>
</evidence>
<keyword evidence="3" id="KW-0547">Nucleotide-binding</keyword>
<dbReference type="GO" id="GO:0004016">
    <property type="term" value="F:adenylate cyclase activity"/>
    <property type="evidence" value="ECO:0007669"/>
    <property type="project" value="TreeGrafter"/>
</dbReference>
<evidence type="ECO:0000256" key="6">
    <source>
        <dbReference type="ARBA" id="ARBA00023239"/>
    </source>
</evidence>
<dbReference type="SMART" id="SM00044">
    <property type="entry name" value="CYCc"/>
    <property type="match status" value="1"/>
</dbReference>
<feature type="region of interest" description="Disordered" evidence="7">
    <location>
        <begin position="1186"/>
        <end position="1211"/>
    </location>
</feature>
<keyword evidence="4 8" id="KW-1133">Transmembrane helix</keyword>
<name>A0AAD2G5T1_9STRA</name>
<evidence type="ECO:0000313" key="11">
    <source>
        <dbReference type="EMBL" id="CAJ1964078.1"/>
    </source>
</evidence>
<dbReference type="PANTHER" id="PTHR11920">
    <property type="entry name" value="GUANYLYL CYCLASE"/>
    <property type="match status" value="1"/>
</dbReference>
<dbReference type="GO" id="GO:0005886">
    <property type="term" value="C:plasma membrane"/>
    <property type="evidence" value="ECO:0007669"/>
    <property type="project" value="TreeGrafter"/>
</dbReference>